<organism evidence="2 3">
    <name type="scientific">Mediterraneibacter butyricigenes</name>
    <dbReference type="NCBI Taxonomy" id="2316025"/>
    <lineage>
        <taxon>Bacteria</taxon>
        <taxon>Bacillati</taxon>
        <taxon>Bacillota</taxon>
        <taxon>Clostridia</taxon>
        <taxon>Lachnospirales</taxon>
        <taxon>Lachnospiraceae</taxon>
        <taxon>Mediterraneibacter</taxon>
    </lineage>
</organism>
<gene>
    <name evidence="2" type="ORF">KGMB01110_25150</name>
</gene>
<feature type="coiled-coil region" evidence="1">
    <location>
        <begin position="11"/>
        <end position="55"/>
    </location>
</feature>
<keyword evidence="1" id="KW-0175">Coiled coil</keyword>
<sequence>MIQKTENIILKKRLKKRSKSLKRQNERIKVRETENRNLKNRMRRTAQELADIKESLTTGFCPYCEEYNMFSWDPDWGLVSYCPRCGARVMLCQMCEKSVYDCDYDERLDVCSKM</sequence>
<dbReference type="AlphaFoldDB" id="A0A391PE12"/>
<comment type="caution">
    <text evidence="2">The sequence shown here is derived from an EMBL/GenBank/DDBJ whole genome shotgun (WGS) entry which is preliminary data.</text>
</comment>
<reference evidence="3" key="1">
    <citation type="submission" date="2018-09" db="EMBL/GenBank/DDBJ databases">
        <title>Draft Genome Sequence of Mediterraneibacter sp. KCTC 15684.</title>
        <authorList>
            <person name="Kim J.S."/>
            <person name="Han K.I."/>
            <person name="Suh M.K."/>
            <person name="Lee K.C."/>
            <person name="Eom M.K."/>
            <person name="Lee J.H."/>
            <person name="Park S.H."/>
            <person name="Kang S.W."/>
            <person name="Park J.E."/>
            <person name="Oh B.S."/>
            <person name="Yu S.Y."/>
            <person name="Choi S.H."/>
            <person name="Lee D.H."/>
            <person name="Yoon H."/>
            <person name="Kim B."/>
            <person name="Yang S.J."/>
            <person name="Lee J.S."/>
        </authorList>
    </citation>
    <scope>NUCLEOTIDE SEQUENCE [LARGE SCALE GENOMIC DNA]</scope>
    <source>
        <strain evidence="3">KCTC 15684</strain>
    </source>
</reference>
<proteinExistence type="predicted"/>
<dbReference type="Proteomes" id="UP000265643">
    <property type="component" value="Unassembled WGS sequence"/>
</dbReference>
<evidence type="ECO:0000313" key="3">
    <source>
        <dbReference type="Proteomes" id="UP000265643"/>
    </source>
</evidence>
<accession>A0A391PE12</accession>
<name>A0A391PE12_9FIRM</name>
<evidence type="ECO:0000256" key="1">
    <source>
        <dbReference type="SAM" id="Coils"/>
    </source>
</evidence>
<keyword evidence="3" id="KW-1185">Reference proteome</keyword>
<dbReference type="EMBL" id="BHGK01000001">
    <property type="protein sequence ID" value="GCA68079.1"/>
    <property type="molecule type" value="Genomic_DNA"/>
</dbReference>
<evidence type="ECO:0000313" key="2">
    <source>
        <dbReference type="EMBL" id="GCA68079.1"/>
    </source>
</evidence>
<protein>
    <submittedName>
        <fullName evidence="2">Uncharacterized protein</fullName>
    </submittedName>
</protein>